<feature type="transmembrane region" description="Helical" evidence="6">
    <location>
        <begin position="12"/>
        <end position="35"/>
    </location>
</feature>
<evidence type="ECO:0000256" key="5">
    <source>
        <dbReference type="ARBA" id="ARBA00023136"/>
    </source>
</evidence>
<evidence type="ECO:0000256" key="3">
    <source>
        <dbReference type="ARBA" id="ARBA00022692"/>
    </source>
</evidence>
<dbReference type="PANTHER" id="PTHR20855:SF26">
    <property type="entry name" value="MONOCYTE TO MACROPHAGE DIFFERENTIATION FACTOR"/>
    <property type="match status" value="1"/>
</dbReference>
<feature type="transmembrane region" description="Helical" evidence="6">
    <location>
        <begin position="264"/>
        <end position="280"/>
    </location>
</feature>
<comment type="subcellular location">
    <subcellularLocation>
        <location evidence="1">Endomembrane system</location>
        <topology evidence="1">Multi-pass membrane protein</topology>
    </subcellularLocation>
</comment>
<keyword evidence="8" id="KW-1185">Reference proteome</keyword>
<evidence type="ECO:0000313" key="7">
    <source>
        <dbReference type="EMBL" id="MBN3273891.1"/>
    </source>
</evidence>
<keyword evidence="3 6" id="KW-0812">Transmembrane</keyword>
<feature type="non-terminal residue" evidence="7">
    <location>
        <position position="1"/>
    </location>
</feature>
<proteinExistence type="inferred from homology"/>
<gene>
    <name evidence="7" type="primary">Mmd_0</name>
    <name evidence="7" type="ORF">GTO93_0011907</name>
</gene>
<reference evidence="7" key="1">
    <citation type="journal article" date="2021" name="Cell">
        <title>Tracing the genetic footprints of vertebrate landing in non-teleost ray-finned fishes.</title>
        <authorList>
            <person name="Bi X."/>
            <person name="Wang K."/>
            <person name="Yang L."/>
            <person name="Pan H."/>
            <person name="Jiang H."/>
            <person name="Wei Q."/>
            <person name="Fang M."/>
            <person name="Yu H."/>
            <person name="Zhu C."/>
            <person name="Cai Y."/>
            <person name="He Y."/>
            <person name="Gan X."/>
            <person name="Zeng H."/>
            <person name="Yu D."/>
            <person name="Zhu Y."/>
            <person name="Jiang H."/>
            <person name="Qiu Q."/>
            <person name="Yang H."/>
            <person name="Zhang Y.E."/>
            <person name="Wang W."/>
            <person name="Zhu M."/>
            <person name="He S."/>
            <person name="Zhang G."/>
        </authorList>
    </citation>
    <scope>NUCLEOTIDE SEQUENCE</scope>
    <source>
        <strain evidence="7">Pddl_001</strain>
    </source>
</reference>
<feature type="transmembrane region" description="Helical" evidence="6">
    <location>
        <begin position="341"/>
        <end position="358"/>
    </location>
</feature>
<comment type="similarity">
    <text evidence="2">Belongs to the ADIPOR family.</text>
</comment>
<evidence type="ECO:0000256" key="2">
    <source>
        <dbReference type="ARBA" id="ARBA00007018"/>
    </source>
</evidence>
<sequence>MEFYLEIDPVTLNLIILVASYVILLLVFLVSCVLYDCRGKDPSKEYDSEPAPATQSTIRLAVMQSSPATALCGEKVISTYEAPTDLTEKRTPGSESAHSAAHGVKPCACVYTGNNTVAWQKASMMAGFHLHSSLYCVLSEVSMFMNSRAAANCRYQPTGYEHAANCYTHAFLIVPAFVGMTLLYRLSDDSWKKITAWIYGMGLCTLFLVSTIFHIISWKKSHMRSVEHCFHMCDRMVIYFFIAASYAPWLNLRELGPLASHMRWFIWLMAAGGTIFVFMCHEKYKLVELLFYLTMGFFPALVVMSMHNTEGLQELAWGGLLYCLGVVFFKSDGLIPFAHAIWHVFVAIAAAVHYYAIWKYLYKSPLTDLIRDL</sequence>
<evidence type="ECO:0000256" key="1">
    <source>
        <dbReference type="ARBA" id="ARBA00004127"/>
    </source>
</evidence>
<keyword evidence="4 6" id="KW-1133">Transmembrane helix</keyword>
<feature type="transmembrane region" description="Helical" evidence="6">
    <location>
        <begin position="196"/>
        <end position="216"/>
    </location>
</feature>
<evidence type="ECO:0000256" key="6">
    <source>
        <dbReference type="SAM" id="Phobius"/>
    </source>
</evidence>
<comment type="caution">
    <text evidence="7">The sequence shown here is derived from an EMBL/GenBank/DDBJ whole genome shotgun (WGS) entry which is preliminary data.</text>
</comment>
<evidence type="ECO:0000256" key="4">
    <source>
        <dbReference type="ARBA" id="ARBA00022989"/>
    </source>
</evidence>
<dbReference type="InterPro" id="IPR004254">
    <property type="entry name" value="AdipoR/HlyIII-related"/>
</dbReference>
<dbReference type="InterPro" id="IPR005744">
    <property type="entry name" value="Hy-lIII"/>
</dbReference>
<feature type="transmembrane region" description="Helical" evidence="6">
    <location>
        <begin position="289"/>
        <end position="306"/>
    </location>
</feature>
<name>A0ABS2XIR7_POLSP</name>
<keyword evidence="5 6" id="KW-0472">Membrane</keyword>
<dbReference type="PANTHER" id="PTHR20855">
    <property type="entry name" value="ADIPOR/PROGESTIN RECEPTOR-RELATED"/>
    <property type="match status" value="1"/>
</dbReference>
<organism evidence="7 8">
    <name type="scientific">Polyodon spathula</name>
    <name type="common">North American paddlefish</name>
    <name type="synonym">Squalus spathula</name>
    <dbReference type="NCBI Taxonomy" id="7913"/>
    <lineage>
        <taxon>Eukaryota</taxon>
        <taxon>Metazoa</taxon>
        <taxon>Chordata</taxon>
        <taxon>Craniata</taxon>
        <taxon>Vertebrata</taxon>
        <taxon>Euteleostomi</taxon>
        <taxon>Actinopterygii</taxon>
        <taxon>Chondrostei</taxon>
        <taxon>Acipenseriformes</taxon>
        <taxon>Polyodontidae</taxon>
        <taxon>Polyodon</taxon>
    </lineage>
</organism>
<dbReference type="EMBL" id="JAAWVQ010035399">
    <property type="protein sequence ID" value="MBN3273891.1"/>
    <property type="molecule type" value="Genomic_DNA"/>
</dbReference>
<protein>
    <submittedName>
        <fullName evidence="7">PAQRB factor</fullName>
    </submittedName>
</protein>
<feature type="transmembrane region" description="Helical" evidence="6">
    <location>
        <begin position="236"/>
        <end position="252"/>
    </location>
</feature>
<feature type="transmembrane region" description="Helical" evidence="6">
    <location>
        <begin position="164"/>
        <end position="184"/>
    </location>
</feature>
<evidence type="ECO:0000313" key="8">
    <source>
        <dbReference type="Proteomes" id="UP001166093"/>
    </source>
</evidence>
<dbReference type="Proteomes" id="UP001166093">
    <property type="component" value="Unassembled WGS sequence"/>
</dbReference>
<feature type="non-terminal residue" evidence="7">
    <location>
        <position position="373"/>
    </location>
</feature>
<dbReference type="NCBIfam" id="TIGR01065">
    <property type="entry name" value="hlyIII"/>
    <property type="match status" value="1"/>
</dbReference>
<dbReference type="Pfam" id="PF03006">
    <property type="entry name" value="HlyIII"/>
    <property type="match status" value="1"/>
</dbReference>
<accession>A0ABS2XIR7</accession>